<evidence type="ECO:0000313" key="3">
    <source>
        <dbReference type="EMBL" id="MPY45069.1"/>
    </source>
</evidence>
<reference evidence="3 4" key="1">
    <citation type="submission" date="2019-07" db="EMBL/GenBank/DDBJ databases">
        <title>New species of Amycolatopsis and Streptomyces.</title>
        <authorList>
            <person name="Duangmal K."/>
            <person name="Teo W.F.A."/>
            <person name="Lipun K."/>
        </authorList>
    </citation>
    <scope>NUCLEOTIDE SEQUENCE [LARGE SCALE GENOMIC DNA]</scope>
    <source>
        <strain evidence="3 4">TISTR 2346</strain>
    </source>
</reference>
<feature type="domain" description="AB hydrolase-1" evidence="2">
    <location>
        <begin position="31"/>
        <end position="277"/>
    </location>
</feature>
<dbReference type="InterPro" id="IPR051340">
    <property type="entry name" value="Haloalkane_dehalogenase"/>
</dbReference>
<dbReference type="PRINTS" id="PR00111">
    <property type="entry name" value="ABHYDROLASE"/>
</dbReference>
<dbReference type="RefSeq" id="WP_152790007.1">
    <property type="nucleotide sequence ID" value="NZ_BAABEQ010000112.1"/>
</dbReference>
<evidence type="ECO:0000259" key="2">
    <source>
        <dbReference type="Pfam" id="PF00561"/>
    </source>
</evidence>
<dbReference type="Gene3D" id="3.40.50.1820">
    <property type="entry name" value="alpha/beta hydrolase"/>
    <property type="match status" value="1"/>
</dbReference>
<dbReference type="Proteomes" id="UP000326979">
    <property type="component" value="Unassembled WGS sequence"/>
</dbReference>
<dbReference type="InterPro" id="IPR000639">
    <property type="entry name" value="Epox_hydrolase-like"/>
</dbReference>
<dbReference type="OrthoDB" id="5431692at2"/>
<dbReference type="InterPro" id="IPR000073">
    <property type="entry name" value="AB_hydrolase_1"/>
</dbReference>
<sequence>MPSELVSVAHRTVDVDGVEVFYREAGPADAPVVLLPHGYPSSSFQYRTLMPVLGDRWRLIAPDFPGFGYSETPGPDRFDYSFAGYARLLERFSEVLDLHRFALYLFDYGSQAGLQLAVEHPERIAALVIQNGDAYAETLGPKYAALKEYWADPTPERRAALAEAVTERGLREEVIGEVPAHMAELISPDLWELSWPVLGRSPNREIMVDLFADIKSSVDRFPEYQAYLRGAQPPALIVWGPHDDYMPEDAARAYLTDLPDAELHVLKDAGHWALETHLHEIAGLMREFLGRVHP</sequence>
<proteinExistence type="predicted"/>
<protein>
    <submittedName>
        <fullName evidence="3">Alpha/beta hydrolase</fullName>
    </submittedName>
</protein>
<evidence type="ECO:0000256" key="1">
    <source>
        <dbReference type="ARBA" id="ARBA00022801"/>
    </source>
</evidence>
<dbReference type="GO" id="GO:0004301">
    <property type="term" value="F:epoxide hydrolase activity"/>
    <property type="evidence" value="ECO:0007669"/>
    <property type="project" value="TreeGrafter"/>
</dbReference>
<organism evidence="3 4">
    <name type="scientific">Streptomyces phyllanthi</name>
    <dbReference type="NCBI Taxonomy" id="1803180"/>
    <lineage>
        <taxon>Bacteria</taxon>
        <taxon>Bacillati</taxon>
        <taxon>Actinomycetota</taxon>
        <taxon>Actinomycetes</taxon>
        <taxon>Kitasatosporales</taxon>
        <taxon>Streptomycetaceae</taxon>
        <taxon>Streptomyces</taxon>
    </lineage>
</organism>
<dbReference type="PRINTS" id="PR00412">
    <property type="entry name" value="EPOXHYDRLASE"/>
</dbReference>
<evidence type="ECO:0000313" key="4">
    <source>
        <dbReference type="Proteomes" id="UP000326979"/>
    </source>
</evidence>
<comment type="caution">
    <text evidence="3">The sequence shown here is derived from an EMBL/GenBank/DDBJ whole genome shotgun (WGS) entry which is preliminary data.</text>
</comment>
<dbReference type="SUPFAM" id="SSF53474">
    <property type="entry name" value="alpha/beta-Hydrolases"/>
    <property type="match status" value="1"/>
</dbReference>
<dbReference type="EMBL" id="VJZE01000400">
    <property type="protein sequence ID" value="MPY45069.1"/>
    <property type="molecule type" value="Genomic_DNA"/>
</dbReference>
<keyword evidence="1 3" id="KW-0378">Hydrolase</keyword>
<dbReference type="Pfam" id="PF00561">
    <property type="entry name" value="Abhydrolase_1"/>
    <property type="match status" value="1"/>
</dbReference>
<dbReference type="InterPro" id="IPR029058">
    <property type="entry name" value="AB_hydrolase_fold"/>
</dbReference>
<dbReference type="AlphaFoldDB" id="A0A5N8WCN3"/>
<gene>
    <name evidence="3" type="ORF">FNH04_35750</name>
</gene>
<dbReference type="PANTHER" id="PTHR42977">
    <property type="entry name" value="HYDROLASE-RELATED"/>
    <property type="match status" value="1"/>
</dbReference>
<keyword evidence="4" id="KW-1185">Reference proteome</keyword>
<name>A0A5N8WCN3_9ACTN</name>
<accession>A0A5N8WCN3</accession>
<dbReference type="PANTHER" id="PTHR42977:SF3">
    <property type="entry name" value="AB HYDROLASE-1 DOMAIN-CONTAINING PROTEIN"/>
    <property type="match status" value="1"/>
</dbReference>